<evidence type="ECO:0000256" key="1">
    <source>
        <dbReference type="ARBA" id="ARBA00022737"/>
    </source>
</evidence>
<proteinExistence type="predicted"/>
<dbReference type="SMART" id="SM00322">
    <property type="entry name" value="KH"/>
    <property type="match status" value="2"/>
</dbReference>
<dbReference type="AlphaFoldDB" id="A0AAW0IJ96"/>
<accession>A0AAW0IJ96</accession>
<protein>
    <recommendedName>
        <fullName evidence="3">K Homology domain-containing protein</fullName>
    </recommendedName>
</protein>
<feature type="domain" description="K Homology" evidence="3">
    <location>
        <begin position="76"/>
        <end position="142"/>
    </location>
</feature>
<dbReference type="InterPro" id="IPR004087">
    <property type="entry name" value="KH_dom"/>
</dbReference>
<gene>
    <name evidence="4" type="ORF">U0070_000514</name>
</gene>
<keyword evidence="2" id="KW-0694">RNA-binding</keyword>
<dbReference type="GO" id="GO:0003723">
    <property type="term" value="F:RNA binding"/>
    <property type="evidence" value="ECO:0007669"/>
    <property type="project" value="UniProtKB-UniRule"/>
</dbReference>
<evidence type="ECO:0000313" key="5">
    <source>
        <dbReference type="Proteomes" id="UP001488838"/>
    </source>
</evidence>
<evidence type="ECO:0000313" key="4">
    <source>
        <dbReference type="EMBL" id="KAK7814198.1"/>
    </source>
</evidence>
<name>A0AAW0IJ96_MYOGA</name>
<dbReference type="Pfam" id="PF00013">
    <property type="entry name" value="KH_1"/>
    <property type="match status" value="3"/>
</dbReference>
<dbReference type="PROSITE" id="PS50084">
    <property type="entry name" value="KH_TYPE_1"/>
    <property type="match status" value="3"/>
</dbReference>
<dbReference type="Gene3D" id="3.30.1370.10">
    <property type="entry name" value="K Homology domain, type 1"/>
    <property type="match status" value="3"/>
</dbReference>
<comment type="caution">
    <text evidence="4">The sequence shown here is derived from an EMBL/GenBank/DDBJ whole genome shotgun (WGS) entry which is preliminary data.</text>
</comment>
<evidence type="ECO:0000259" key="3">
    <source>
        <dbReference type="SMART" id="SM00322"/>
    </source>
</evidence>
<dbReference type="Proteomes" id="UP001488838">
    <property type="component" value="Unassembled WGS sequence"/>
</dbReference>
<dbReference type="InterPro" id="IPR004088">
    <property type="entry name" value="KH_dom_type_1"/>
</dbReference>
<feature type="non-terminal residue" evidence="4">
    <location>
        <position position="1"/>
    </location>
</feature>
<feature type="domain" description="K Homology" evidence="3">
    <location>
        <begin position="8"/>
        <end position="75"/>
    </location>
</feature>
<organism evidence="4 5">
    <name type="scientific">Myodes glareolus</name>
    <name type="common">Bank vole</name>
    <name type="synonym">Clethrionomys glareolus</name>
    <dbReference type="NCBI Taxonomy" id="447135"/>
    <lineage>
        <taxon>Eukaryota</taxon>
        <taxon>Metazoa</taxon>
        <taxon>Chordata</taxon>
        <taxon>Craniata</taxon>
        <taxon>Vertebrata</taxon>
        <taxon>Euteleostomi</taxon>
        <taxon>Mammalia</taxon>
        <taxon>Eutheria</taxon>
        <taxon>Euarchontoglires</taxon>
        <taxon>Glires</taxon>
        <taxon>Rodentia</taxon>
        <taxon>Myomorpha</taxon>
        <taxon>Muroidea</taxon>
        <taxon>Cricetidae</taxon>
        <taxon>Arvicolinae</taxon>
        <taxon>Myodes</taxon>
    </lineage>
</organism>
<keyword evidence="1" id="KW-0677">Repeat</keyword>
<reference evidence="4 5" key="1">
    <citation type="journal article" date="2023" name="bioRxiv">
        <title>Conserved and derived expression patterns and positive selection on dental genes reveal complex evolutionary context of ever-growing rodent molars.</title>
        <authorList>
            <person name="Calamari Z.T."/>
            <person name="Song A."/>
            <person name="Cohen E."/>
            <person name="Akter M."/>
            <person name="Roy R.D."/>
            <person name="Hallikas O."/>
            <person name="Christensen M.M."/>
            <person name="Li P."/>
            <person name="Marangoni P."/>
            <person name="Jernvall J."/>
            <person name="Klein O.D."/>
        </authorList>
    </citation>
    <scope>NUCLEOTIDE SEQUENCE [LARGE SCALE GENOMIC DNA]</scope>
    <source>
        <strain evidence="4">V071</strain>
    </source>
</reference>
<evidence type="ECO:0000256" key="2">
    <source>
        <dbReference type="PROSITE-ProRule" id="PRU00117"/>
    </source>
</evidence>
<dbReference type="InterPro" id="IPR036612">
    <property type="entry name" value="KH_dom_type_1_sf"/>
</dbReference>
<dbReference type="EMBL" id="JBBHLL010000125">
    <property type="protein sequence ID" value="KAK7814198.1"/>
    <property type="molecule type" value="Genomic_DNA"/>
</dbReference>
<sequence>SIEGGLNVPLTVRLLSEKEVGGIMGEKGDSVKKMCEESGVRIHISEGNCPERIITLTGPTKAIFKAFAMVIDKLGEDVSSSVTNSTAANRPPCGSLIGKGGCEIKEIGDRTGTQVQVTGDVLCNSTERAITTVAFHNPSLILHGHGGVPSKGMVIPYQPRPSRSPVIFAGGQAYTIQGKYAIPQPDLTKLHQLAMQQFHFPMTHGNWIQWHWIQLSSGLDASAQTTSHELTIPNDLIGCIIGCQDVQISVICQMSRAQIKIANLVEGSTDRQVTIHH</sequence>
<dbReference type="PANTHER" id="PTHR10288">
    <property type="entry name" value="KH DOMAIN CONTAINING RNA BINDING PROTEIN"/>
    <property type="match status" value="1"/>
</dbReference>
<dbReference type="SUPFAM" id="SSF54791">
    <property type="entry name" value="Eukaryotic type KH-domain (KH-domain type I)"/>
    <property type="match status" value="3"/>
</dbReference>
<keyword evidence="5" id="KW-1185">Reference proteome</keyword>